<comment type="similarity">
    <text evidence="7">Belongs to the binding-protein-dependent transport system permease family.</text>
</comment>
<evidence type="ECO:0000313" key="10">
    <source>
        <dbReference type="Proteomes" id="UP000316921"/>
    </source>
</evidence>
<evidence type="ECO:0000256" key="1">
    <source>
        <dbReference type="ARBA" id="ARBA00004651"/>
    </source>
</evidence>
<feature type="transmembrane region" description="Helical" evidence="7">
    <location>
        <begin position="164"/>
        <end position="183"/>
    </location>
</feature>
<feature type="transmembrane region" description="Helical" evidence="7">
    <location>
        <begin position="128"/>
        <end position="152"/>
    </location>
</feature>
<dbReference type="EMBL" id="CP036287">
    <property type="protein sequence ID" value="QDU66831.1"/>
    <property type="molecule type" value="Genomic_DNA"/>
</dbReference>
<keyword evidence="5 7" id="KW-1133">Transmembrane helix</keyword>
<dbReference type="Proteomes" id="UP000316921">
    <property type="component" value="Chromosome"/>
</dbReference>
<feature type="transmembrane region" description="Helical" evidence="7">
    <location>
        <begin position="266"/>
        <end position="289"/>
    </location>
</feature>
<dbReference type="InterPro" id="IPR000515">
    <property type="entry name" value="MetI-like"/>
</dbReference>
<name>A0A518BIN2_9BACT</name>
<evidence type="ECO:0000256" key="5">
    <source>
        <dbReference type="ARBA" id="ARBA00022989"/>
    </source>
</evidence>
<proteinExistence type="inferred from homology"/>
<feature type="transmembrane region" description="Helical" evidence="7">
    <location>
        <begin position="97"/>
        <end position="119"/>
    </location>
</feature>
<dbReference type="PROSITE" id="PS50928">
    <property type="entry name" value="ABC_TM1"/>
    <property type="match status" value="1"/>
</dbReference>
<dbReference type="GO" id="GO:0005886">
    <property type="term" value="C:plasma membrane"/>
    <property type="evidence" value="ECO:0007669"/>
    <property type="project" value="UniProtKB-SubCell"/>
</dbReference>
<evidence type="ECO:0000256" key="2">
    <source>
        <dbReference type="ARBA" id="ARBA00022448"/>
    </source>
</evidence>
<keyword evidence="4 7" id="KW-0812">Transmembrane</keyword>
<reference evidence="9 10" key="1">
    <citation type="submission" date="2019-02" db="EMBL/GenBank/DDBJ databases">
        <title>Deep-cultivation of Planctomycetes and their phenomic and genomic characterization uncovers novel biology.</title>
        <authorList>
            <person name="Wiegand S."/>
            <person name="Jogler M."/>
            <person name="Boedeker C."/>
            <person name="Pinto D."/>
            <person name="Vollmers J."/>
            <person name="Rivas-Marin E."/>
            <person name="Kohn T."/>
            <person name="Peeters S.H."/>
            <person name="Heuer A."/>
            <person name="Rast P."/>
            <person name="Oberbeckmann S."/>
            <person name="Bunk B."/>
            <person name="Jeske O."/>
            <person name="Meyerdierks A."/>
            <person name="Storesund J.E."/>
            <person name="Kallscheuer N."/>
            <person name="Luecker S."/>
            <person name="Lage O.M."/>
            <person name="Pohl T."/>
            <person name="Merkel B.J."/>
            <person name="Hornburger P."/>
            <person name="Mueller R.-W."/>
            <person name="Bruemmer F."/>
            <person name="Labrenz M."/>
            <person name="Spormann A.M."/>
            <person name="Op den Camp H."/>
            <person name="Overmann J."/>
            <person name="Amann R."/>
            <person name="Jetten M.S.M."/>
            <person name="Mascher T."/>
            <person name="Medema M.H."/>
            <person name="Devos D.P."/>
            <person name="Kaster A.-K."/>
            <person name="Ovreas L."/>
            <person name="Rohde M."/>
            <person name="Galperin M.Y."/>
            <person name="Jogler C."/>
        </authorList>
    </citation>
    <scope>NUCLEOTIDE SEQUENCE [LARGE SCALE GENOMIC DNA]</scope>
    <source>
        <strain evidence="9 10">Pla133</strain>
    </source>
</reference>
<keyword evidence="2 7" id="KW-0813">Transport</keyword>
<evidence type="ECO:0000256" key="6">
    <source>
        <dbReference type="ARBA" id="ARBA00023136"/>
    </source>
</evidence>
<evidence type="ECO:0000259" key="8">
    <source>
        <dbReference type="PROSITE" id="PS50928"/>
    </source>
</evidence>
<keyword evidence="6 7" id="KW-0472">Membrane</keyword>
<dbReference type="PANTHER" id="PTHR43744:SF12">
    <property type="entry name" value="ABC TRANSPORTER PERMEASE PROTEIN MG189-RELATED"/>
    <property type="match status" value="1"/>
</dbReference>
<dbReference type="GO" id="GO:0055085">
    <property type="term" value="P:transmembrane transport"/>
    <property type="evidence" value="ECO:0007669"/>
    <property type="project" value="InterPro"/>
</dbReference>
<feature type="domain" description="ABC transmembrane type-1" evidence="8">
    <location>
        <begin position="93"/>
        <end position="284"/>
    </location>
</feature>
<dbReference type="AlphaFoldDB" id="A0A518BIN2"/>
<dbReference type="InterPro" id="IPR035906">
    <property type="entry name" value="MetI-like_sf"/>
</dbReference>
<dbReference type="CDD" id="cd06261">
    <property type="entry name" value="TM_PBP2"/>
    <property type="match status" value="1"/>
</dbReference>
<gene>
    <name evidence="9" type="primary">araQ_1</name>
    <name evidence="9" type="ORF">Pla133_19070</name>
</gene>
<dbReference type="PANTHER" id="PTHR43744">
    <property type="entry name" value="ABC TRANSPORTER PERMEASE PROTEIN MG189-RELATED-RELATED"/>
    <property type="match status" value="1"/>
</dbReference>
<dbReference type="SUPFAM" id="SSF161098">
    <property type="entry name" value="MetI-like"/>
    <property type="match status" value="1"/>
</dbReference>
<keyword evidence="10" id="KW-1185">Reference proteome</keyword>
<dbReference type="Gene3D" id="1.10.3720.10">
    <property type="entry name" value="MetI-like"/>
    <property type="match status" value="1"/>
</dbReference>
<evidence type="ECO:0000256" key="4">
    <source>
        <dbReference type="ARBA" id="ARBA00022692"/>
    </source>
</evidence>
<keyword evidence="3" id="KW-1003">Cell membrane</keyword>
<evidence type="ECO:0000313" key="9">
    <source>
        <dbReference type="EMBL" id="QDU66831.1"/>
    </source>
</evidence>
<evidence type="ECO:0000256" key="7">
    <source>
        <dbReference type="RuleBase" id="RU363032"/>
    </source>
</evidence>
<dbReference type="KEGG" id="pbap:Pla133_19070"/>
<comment type="subcellular location">
    <subcellularLocation>
        <location evidence="1 7">Cell membrane</location>
        <topology evidence="1 7">Multi-pass membrane protein</topology>
    </subcellularLocation>
</comment>
<evidence type="ECO:0000256" key="3">
    <source>
        <dbReference type="ARBA" id="ARBA00022475"/>
    </source>
</evidence>
<dbReference type="Pfam" id="PF00528">
    <property type="entry name" value="BPD_transp_1"/>
    <property type="match status" value="1"/>
</dbReference>
<feature type="transmembrane region" description="Helical" evidence="7">
    <location>
        <begin position="204"/>
        <end position="227"/>
    </location>
</feature>
<sequence length="299" mass="32987">MRRSRLQAWLLYPLLVLVGAVWALPLFWMLSTSLKPESQALSADVGLLPVVVDAEGAPRSALEPAYWAEAAATAADNYTDVWTSPSADFPRYFRNSVLVASLSTLGMTLSSAIVAYALARLRWRGRQLVFGIVLATMTLPFTVLMAPQYLLFKHLGLIGTLVPLWLPAWFGGAFSIFLLRQFFLTLPKELDEAAEIDGCGRWATFWRVLMPNAVPALATVALLQFVASWNDFIAPLVFVNHQEQYTLALGLRMFQSQHGGTQWTELMAASVLTTAPVLVLFVVCQRFFVQGSASEGLKG</sequence>
<dbReference type="RefSeq" id="WP_145064634.1">
    <property type="nucleotide sequence ID" value="NZ_CP036287.1"/>
</dbReference>
<protein>
    <submittedName>
        <fullName evidence="9">L-arabinose transport system permease protein AraQ</fullName>
    </submittedName>
</protein>
<accession>A0A518BIN2</accession>
<organism evidence="9 10">
    <name type="scientific">Engelhardtia mirabilis</name>
    <dbReference type="NCBI Taxonomy" id="2528011"/>
    <lineage>
        <taxon>Bacteria</taxon>
        <taxon>Pseudomonadati</taxon>
        <taxon>Planctomycetota</taxon>
        <taxon>Planctomycetia</taxon>
        <taxon>Planctomycetia incertae sedis</taxon>
        <taxon>Engelhardtia</taxon>
    </lineage>
</organism>